<sequence>MRVRREKNLYYNCDETFIVGHRCKNRQIFLMLTEEEELAYNQDPCSEEDTSEEVLLDDMTMLLNALSGNTNMNALRIRGTVNNKEVQILIDSGSTHCFLDEDTALQLGCTLEATIPMMMSVADGSKMVSRTISPYFTWTLQGHRFSYPIRIIKLGGCDMVLSGDWLRRNSPVEFDYHKMKVTISRNGRKAIMKAMTDTEHLKMIYAKGLNKLIKKIAISMSVPTWIREVQDSYTNDKHYRDVIQEISVDKEAFPEFKTLAIQPSDYPISFQPSDQLRRLNSKRRRFINVLAA</sequence>
<evidence type="ECO:0000313" key="1">
    <source>
        <dbReference type="EMBL" id="KAG8391712.1"/>
    </source>
</evidence>
<name>A0AAV6YHH9_9LAMI</name>
<dbReference type="Pfam" id="PF08284">
    <property type="entry name" value="RVP_2"/>
    <property type="match status" value="1"/>
</dbReference>
<protein>
    <submittedName>
        <fullName evidence="1">Uncharacterized protein</fullName>
    </submittedName>
</protein>
<gene>
    <name evidence="1" type="ORF">BUALT_Bualt01G0215700</name>
</gene>
<keyword evidence="2" id="KW-1185">Reference proteome</keyword>
<dbReference type="EMBL" id="WHWC01000001">
    <property type="protein sequence ID" value="KAG8391712.1"/>
    <property type="molecule type" value="Genomic_DNA"/>
</dbReference>
<dbReference type="AlphaFoldDB" id="A0AAV6YHH9"/>
<organism evidence="1 2">
    <name type="scientific">Buddleja alternifolia</name>
    <dbReference type="NCBI Taxonomy" id="168488"/>
    <lineage>
        <taxon>Eukaryota</taxon>
        <taxon>Viridiplantae</taxon>
        <taxon>Streptophyta</taxon>
        <taxon>Embryophyta</taxon>
        <taxon>Tracheophyta</taxon>
        <taxon>Spermatophyta</taxon>
        <taxon>Magnoliopsida</taxon>
        <taxon>eudicotyledons</taxon>
        <taxon>Gunneridae</taxon>
        <taxon>Pentapetalae</taxon>
        <taxon>asterids</taxon>
        <taxon>lamiids</taxon>
        <taxon>Lamiales</taxon>
        <taxon>Scrophulariaceae</taxon>
        <taxon>Buddlejeae</taxon>
        <taxon>Buddleja</taxon>
    </lineage>
</organism>
<reference evidence="1" key="1">
    <citation type="submission" date="2019-10" db="EMBL/GenBank/DDBJ databases">
        <authorList>
            <person name="Zhang R."/>
            <person name="Pan Y."/>
            <person name="Wang J."/>
            <person name="Ma R."/>
            <person name="Yu S."/>
        </authorList>
    </citation>
    <scope>NUCLEOTIDE SEQUENCE</scope>
    <source>
        <strain evidence="1">LA-IB0</strain>
        <tissue evidence="1">Leaf</tissue>
    </source>
</reference>
<comment type="caution">
    <text evidence="1">The sequence shown here is derived from an EMBL/GenBank/DDBJ whole genome shotgun (WGS) entry which is preliminary data.</text>
</comment>
<dbReference type="Proteomes" id="UP000826271">
    <property type="component" value="Unassembled WGS sequence"/>
</dbReference>
<evidence type="ECO:0000313" key="2">
    <source>
        <dbReference type="Proteomes" id="UP000826271"/>
    </source>
</evidence>
<dbReference type="CDD" id="cd00303">
    <property type="entry name" value="retropepsin_like"/>
    <property type="match status" value="1"/>
</dbReference>
<dbReference type="Gene3D" id="2.40.70.10">
    <property type="entry name" value="Acid Proteases"/>
    <property type="match status" value="1"/>
</dbReference>
<dbReference type="InterPro" id="IPR021109">
    <property type="entry name" value="Peptidase_aspartic_dom_sf"/>
</dbReference>
<accession>A0AAV6YHH9</accession>
<dbReference type="SUPFAM" id="SSF50630">
    <property type="entry name" value="Acid proteases"/>
    <property type="match status" value="1"/>
</dbReference>
<proteinExistence type="predicted"/>